<dbReference type="Proteomes" id="UP000265520">
    <property type="component" value="Unassembled WGS sequence"/>
</dbReference>
<reference evidence="2 3" key="1">
    <citation type="journal article" date="2018" name="Front. Plant Sci.">
        <title>Red Clover (Trifolium pratense) and Zigzag Clover (T. medium) - A Picture of Genomic Similarities and Differences.</title>
        <authorList>
            <person name="Dluhosova J."/>
            <person name="Istvanek J."/>
            <person name="Nedelnik J."/>
            <person name="Repkova J."/>
        </authorList>
    </citation>
    <scope>NUCLEOTIDE SEQUENCE [LARGE SCALE GENOMIC DNA]</scope>
    <source>
        <strain evidence="3">cv. 10/8</strain>
        <tissue evidence="2">Leaf</tissue>
    </source>
</reference>
<feature type="region of interest" description="Disordered" evidence="1">
    <location>
        <begin position="1"/>
        <end position="36"/>
    </location>
</feature>
<protein>
    <submittedName>
        <fullName evidence="2">Uncharacterized protein</fullName>
    </submittedName>
</protein>
<evidence type="ECO:0000256" key="1">
    <source>
        <dbReference type="SAM" id="MobiDB-lite"/>
    </source>
</evidence>
<keyword evidence="3" id="KW-1185">Reference proteome</keyword>
<accession>A0A392WCE7</accession>
<dbReference type="EMBL" id="LXQA011416656">
    <property type="protein sequence ID" value="MCI96515.1"/>
    <property type="molecule type" value="Genomic_DNA"/>
</dbReference>
<feature type="compositionally biased region" description="Polar residues" evidence="1">
    <location>
        <begin position="1"/>
        <end position="10"/>
    </location>
</feature>
<evidence type="ECO:0000313" key="2">
    <source>
        <dbReference type="EMBL" id="MCI96515.1"/>
    </source>
</evidence>
<dbReference type="AlphaFoldDB" id="A0A392WCE7"/>
<feature type="compositionally biased region" description="Acidic residues" evidence="1">
    <location>
        <begin position="19"/>
        <end position="36"/>
    </location>
</feature>
<evidence type="ECO:0000313" key="3">
    <source>
        <dbReference type="Proteomes" id="UP000265520"/>
    </source>
</evidence>
<proteinExistence type="predicted"/>
<sequence>MALQSKTTSKALKAKLIDVEEESSPDDQEEDSEDED</sequence>
<name>A0A392WCE7_9FABA</name>
<feature type="non-terminal residue" evidence="2">
    <location>
        <position position="36"/>
    </location>
</feature>
<comment type="caution">
    <text evidence="2">The sequence shown here is derived from an EMBL/GenBank/DDBJ whole genome shotgun (WGS) entry which is preliminary data.</text>
</comment>
<organism evidence="2 3">
    <name type="scientific">Trifolium medium</name>
    <dbReference type="NCBI Taxonomy" id="97028"/>
    <lineage>
        <taxon>Eukaryota</taxon>
        <taxon>Viridiplantae</taxon>
        <taxon>Streptophyta</taxon>
        <taxon>Embryophyta</taxon>
        <taxon>Tracheophyta</taxon>
        <taxon>Spermatophyta</taxon>
        <taxon>Magnoliopsida</taxon>
        <taxon>eudicotyledons</taxon>
        <taxon>Gunneridae</taxon>
        <taxon>Pentapetalae</taxon>
        <taxon>rosids</taxon>
        <taxon>fabids</taxon>
        <taxon>Fabales</taxon>
        <taxon>Fabaceae</taxon>
        <taxon>Papilionoideae</taxon>
        <taxon>50 kb inversion clade</taxon>
        <taxon>NPAAA clade</taxon>
        <taxon>Hologalegina</taxon>
        <taxon>IRL clade</taxon>
        <taxon>Trifolieae</taxon>
        <taxon>Trifolium</taxon>
    </lineage>
</organism>